<keyword evidence="2" id="KW-1185">Reference proteome</keyword>
<dbReference type="AlphaFoldDB" id="A0A7M5V2M7"/>
<evidence type="ECO:0000313" key="2">
    <source>
        <dbReference type="Proteomes" id="UP000594262"/>
    </source>
</evidence>
<sequence>MPEKLEIDAKNVFTLTRHYRYKGSFTHMIAELQPVLDDKPIDFYYLLCRWGASINEEEKERTFISKHGNAKKPFAGDYQRRHPDVKTNVDSLLAEKVAVDEIYLRVNKLNTTEDPAKIIDSKYVHNRKYALKLKENINPLNQAEAIINSMQKNNFIRRTTFEEDRYSTFNYHDIMMGDIVKYCVNGESIFNVDTTFELADGLWLTDSCYENLSLIDEHGKHPFFPGPSRWHFRKDTSEFRKFATDMISFAPETIELRKLGFDLDQAQSKGLKEVFKNSFSCWCTHHIQGACSDKLSKMRVNCIDRIMADIFGSQVGPVQELGLADAENVEDLTAKLNSLEEDWQRNAPGFFDYFKQNHFARFSDCLVQSARDKLQIDGRYYNNNLELLHKLQKKKREDLKIASKDVVVMSDVLNRWIEENFYSQISLAIRGKGKYRLAPEYATFYVSPSRYRDMTDEQRSRHITKFLQFIPTPSNTYKKPQDSGKKKKVVKRRATQEEPALFVVRHDQSTPAIAPVKIRKSAENWAIHDVTDDDDADDDFDPDRDNSQPFHIVVRSDVRNCPKLVKRCEQCRIPFTTEKIVVRSMGNRPHTDSKGNEKIRWGNVYLHYLTDCLSKFNPDFRFSNVKISKDTAKLLTTKRLKKLTNKGCKLE</sequence>
<dbReference type="OrthoDB" id="5972707at2759"/>
<name>A0A7M5V2M7_9CNID</name>
<dbReference type="Proteomes" id="UP000594262">
    <property type="component" value="Unplaced"/>
</dbReference>
<organism evidence="1 2">
    <name type="scientific">Clytia hemisphaerica</name>
    <dbReference type="NCBI Taxonomy" id="252671"/>
    <lineage>
        <taxon>Eukaryota</taxon>
        <taxon>Metazoa</taxon>
        <taxon>Cnidaria</taxon>
        <taxon>Hydrozoa</taxon>
        <taxon>Hydroidolina</taxon>
        <taxon>Leptothecata</taxon>
        <taxon>Obeliida</taxon>
        <taxon>Clytiidae</taxon>
        <taxon>Clytia</taxon>
    </lineage>
</organism>
<accession>A0A7M5V2M7</accession>
<evidence type="ECO:0000313" key="1">
    <source>
        <dbReference type="EnsemblMetazoa" id="CLYHEMP002512.1"/>
    </source>
</evidence>
<protein>
    <submittedName>
        <fullName evidence="1">Uncharacterized protein</fullName>
    </submittedName>
</protein>
<reference evidence="1" key="1">
    <citation type="submission" date="2021-01" db="UniProtKB">
        <authorList>
            <consortium name="EnsemblMetazoa"/>
        </authorList>
    </citation>
    <scope>IDENTIFICATION</scope>
</reference>
<proteinExistence type="predicted"/>
<dbReference type="EnsemblMetazoa" id="CLYHEMT002512.1">
    <property type="protein sequence ID" value="CLYHEMP002512.1"/>
    <property type="gene ID" value="CLYHEMG002512"/>
</dbReference>